<dbReference type="Gene3D" id="3.30.300.90">
    <property type="entry name" value="BolA-like"/>
    <property type="match status" value="1"/>
</dbReference>
<protein>
    <submittedName>
        <fullName evidence="2">BolA family transcriptional regulator</fullName>
    </submittedName>
</protein>
<comment type="caution">
    <text evidence="2">The sequence shown here is derived from an EMBL/GenBank/DDBJ whole genome shotgun (WGS) entry which is preliminary data.</text>
</comment>
<dbReference type="Proteomes" id="UP000324065">
    <property type="component" value="Unassembled WGS sequence"/>
</dbReference>
<keyword evidence="3" id="KW-1185">Reference proteome</keyword>
<reference evidence="2 3" key="1">
    <citation type="submission" date="2019-09" db="EMBL/GenBank/DDBJ databases">
        <title>Genome sequence of Roseospira marina, one of the more divergent members of the non-sulfur purple photosynthetic bacterial family, the Rhodospirillaceae.</title>
        <authorList>
            <person name="Meyer T."/>
            <person name="Kyndt J."/>
        </authorList>
    </citation>
    <scope>NUCLEOTIDE SEQUENCE [LARGE SCALE GENOMIC DNA]</scope>
    <source>
        <strain evidence="2 3">DSM 15113</strain>
    </source>
</reference>
<dbReference type="GO" id="GO:0016226">
    <property type="term" value="P:iron-sulfur cluster assembly"/>
    <property type="evidence" value="ECO:0007669"/>
    <property type="project" value="TreeGrafter"/>
</dbReference>
<name>A0A5M6I9V7_9PROT</name>
<dbReference type="PIRSF" id="PIRSF003113">
    <property type="entry name" value="BolA"/>
    <property type="match status" value="1"/>
</dbReference>
<dbReference type="InterPro" id="IPR036065">
    <property type="entry name" value="BolA-like_sf"/>
</dbReference>
<comment type="similarity">
    <text evidence="1">Belongs to the BolA/IbaG family.</text>
</comment>
<dbReference type="EMBL" id="VWPJ01000017">
    <property type="protein sequence ID" value="KAA5604515.1"/>
    <property type="molecule type" value="Genomic_DNA"/>
</dbReference>
<dbReference type="Pfam" id="PF01722">
    <property type="entry name" value="BolA"/>
    <property type="match status" value="1"/>
</dbReference>
<organism evidence="2 3">
    <name type="scientific">Roseospira marina</name>
    <dbReference type="NCBI Taxonomy" id="140057"/>
    <lineage>
        <taxon>Bacteria</taxon>
        <taxon>Pseudomonadati</taxon>
        <taxon>Pseudomonadota</taxon>
        <taxon>Alphaproteobacteria</taxon>
        <taxon>Rhodospirillales</taxon>
        <taxon>Rhodospirillaceae</taxon>
        <taxon>Roseospira</taxon>
    </lineage>
</organism>
<proteinExistence type="inferred from homology"/>
<dbReference type="RefSeq" id="WP_150063425.1">
    <property type="nucleotide sequence ID" value="NZ_JACHII010000015.1"/>
</dbReference>
<gene>
    <name evidence="2" type="ORF">F1188_15895</name>
</gene>
<accession>A0A5M6I9V7</accession>
<evidence type="ECO:0000313" key="3">
    <source>
        <dbReference type="Proteomes" id="UP000324065"/>
    </source>
</evidence>
<dbReference type="AlphaFoldDB" id="A0A5M6I9V7"/>
<evidence type="ECO:0000256" key="1">
    <source>
        <dbReference type="RuleBase" id="RU003860"/>
    </source>
</evidence>
<dbReference type="PANTHER" id="PTHR46230">
    <property type="match status" value="1"/>
</dbReference>
<sequence>MTDTAPYRTRIETKLRAALDPVSLTIVDDSRKHAHHGPRMAALAEQGADHGHAPIDGQGETHFRVDVVSAAFAGQSRIDRHRMVNDLLTDELRERVHALAIKARTPEEAGLTTA</sequence>
<evidence type="ECO:0000313" key="2">
    <source>
        <dbReference type="EMBL" id="KAA5604515.1"/>
    </source>
</evidence>
<dbReference type="SUPFAM" id="SSF82657">
    <property type="entry name" value="BolA-like"/>
    <property type="match status" value="1"/>
</dbReference>
<dbReference type="InterPro" id="IPR002634">
    <property type="entry name" value="BolA"/>
</dbReference>
<dbReference type="OrthoDB" id="9811118at2"/>
<dbReference type="PANTHER" id="PTHR46230:SF7">
    <property type="entry name" value="BOLA-LIKE PROTEIN 1"/>
    <property type="match status" value="1"/>
</dbReference>